<gene>
    <name evidence="1" type="ORF">Apa02nite_008250</name>
</gene>
<organism evidence="1 2">
    <name type="scientific">Actinoplanes palleronii</name>
    <dbReference type="NCBI Taxonomy" id="113570"/>
    <lineage>
        <taxon>Bacteria</taxon>
        <taxon>Bacillati</taxon>
        <taxon>Actinomycetota</taxon>
        <taxon>Actinomycetes</taxon>
        <taxon>Micromonosporales</taxon>
        <taxon>Micromonosporaceae</taxon>
        <taxon>Actinoplanes</taxon>
    </lineage>
</organism>
<evidence type="ECO:0000313" key="1">
    <source>
        <dbReference type="EMBL" id="GIE64717.1"/>
    </source>
</evidence>
<proteinExistence type="predicted"/>
<accession>A0ABQ4B222</accession>
<evidence type="ECO:0000313" key="2">
    <source>
        <dbReference type="Proteomes" id="UP000624709"/>
    </source>
</evidence>
<sequence>MEPDVDLDARVIPIAPIRWAEFDLEAVENPVLMAVLVQARSGESRPGRSFNNFVS</sequence>
<dbReference type="EMBL" id="BOMS01000014">
    <property type="protein sequence ID" value="GIE64717.1"/>
    <property type="molecule type" value="Genomic_DNA"/>
</dbReference>
<name>A0ABQ4B222_9ACTN</name>
<protein>
    <submittedName>
        <fullName evidence="1">Uncharacterized protein</fullName>
    </submittedName>
</protein>
<dbReference type="Proteomes" id="UP000624709">
    <property type="component" value="Unassembled WGS sequence"/>
</dbReference>
<reference evidence="1 2" key="1">
    <citation type="submission" date="2021-01" db="EMBL/GenBank/DDBJ databases">
        <title>Whole genome shotgun sequence of Actinoplanes palleronii NBRC 14916.</title>
        <authorList>
            <person name="Komaki H."/>
            <person name="Tamura T."/>
        </authorList>
    </citation>
    <scope>NUCLEOTIDE SEQUENCE [LARGE SCALE GENOMIC DNA]</scope>
    <source>
        <strain evidence="1 2">NBRC 14916</strain>
    </source>
</reference>
<comment type="caution">
    <text evidence="1">The sequence shown here is derived from an EMBL/GenBank/DDBJ whole genome shotgun (WGS) entry which is preliminary data.</text>
</comment>
<keyword evidence="2" id="KW-1185">Reference proteome</keyword>